<organism evidence="3 4">
    <name type="scientific">Zygotorulaspora mrakii</name>
    <name type="common">Zygosaccharomyces mrakii</name>
    <dbReference type="NCBI Taxonomy" id="42260"/>
    <lineage>
        <taxon>Eukaryota</taxon>
        <taxon>Fungi</taxon>
        <taxon>Dikarya</taxon>
        <taxon>Ascomycota</taxon>
        <taxon>Saccharomycotina</taxon>
        <taxon>Saccharomycetes</taxon>
        <taxon>Saccharomycetales</taxon>
        <taxon>Saccharomycetaceae</taxon>
        <taxon>Zygotorulaspora</taxon>
    </lineage>
</organism>
<feature type="compositionally biased region" description="Basic and acidic residues" evidence="1">
    <location>
        <begin position="70"/>
        <end position="85"/>
    </location>
</feature>
<reference evidence="3 4" key="1">
    <citation type="submission" date="2020-07" db="EMBL/GenBank/DDBJ databases">
        <title>The yeast mating-type switching endonuclease HO is a domesticated member of an unorthodox homing genetic element family.</title>
        <authorList>
            <person name="Coughlan A.Y."/>
            <person name="Lombardi L."/>
            <person name="Braun-Galleani S."/>
            <person name="Martos A.R."/>
            <person name="Galeote V."/>
            <person name="Bigey F."/>
            <person name="Dequin S."/>
            <person name="Byrne K.P."/>
            <person name="Wolfe K.H."/>
        </authorList>
    </citation>
    <scope>NUCLEOTIDE SEQUENCE [LARGE SCALE GENOMIC DNA]</scope>
    <source>
        <strain evidence="3 4">NRRL Y-6702</strain>
    </source>
</reference>
<feature type="domain" description="GDS1 winged helix" evidence="2">
    <location>
        <begin position="107"/>
        <end position="201"/>
    </location>
</feature>
<evidence type="ECO:0000313" key="4">
    <source>
        <dbReference type="Proteomes" id="UP000509704"/>
    </source>
</evidence>
<feature type="compositionally biased region" description="Low complexity" evidence="1">
    <location>
        <begin position="334"/>
        <end position="349"/>
    </location>
</feature>
<gene>
    <name evidence="3" type="ORF">HG535_0E02400</name>
</gene>
<dbReference type="KEGG" id="zmk:HG535_0E02400"/>
<feature type="region of interest" description="Disordered" evidence="1">
    <location>
        <begin position="214"/>
        <end position="233"/>
    </location>
</feature>
<feature type="compositionally biased region" description="Polar residues" evidence="1">
    <location>
        <begin position="43"/>
        <end position="53"/>
    </location>
</feature>
<feature type="compositionally biased region" description="Polar residues" evidence="1">
    <location>
        <begin position="283"/>
        <end position="299"/>
    </location>
</feature>
<dbReference type="OrthoDB" id="4090479at2759"/>
<dbReference type="InterPro" id="IPR057511">
    <property type="entry name" value="WH_GDS1"/>
</dbReference>
<feature type="region of interest" description="Disordered" evidence="1">
    <location>
        <begin position="43"/>
        <end position="108"/>
    </location>
</feature>
<feature type="compositionally biased region" description="Basic and acidic residues" evidence="1">
    <location>
        <begin position="300"/>
        <end position="315"/>
    </location>
</feature>
<dbReference type="EMBL" id="CP058608">
    <property type="protein sequence ID" value="QLG73156.1"/>
    <property type="molecule type" value="Genomic_DNA"/>
</dbReference>
<evidence type="ECO:0000313" key="3">
    <source>
        <dbReference type="EMBL" id="QLG73156.1"/>
    </source>
</evidence>
<sequence length="461" mass="50038">MALTNTRPLQIPALQSEILHNTASPVFQASSLVFNPKHDDANQLSSLNAIPNTPSSESSPSLHESYGSKGKKDSKDNSTPKRDSPSLEISKIVPVTGERPMPSDRTSPLDDDVLHAVFVILWEKDPEAQGMTVKQLSDYLLEKHPEMNNLSTKLSNLISAKLNAYVKKLEKGEKTLTYALSREWSNSSPRRMVYVYRGILSSDYKKHAQAAAVQLKQQQQSTGSKNNGRIEPNAHMKKSFSNASDVSLSGFKNNNSILGATTNLGFSLSPEFNIPYSTSPVSAILTPNSGNDNPVSNESDSSKKRSQTDGSKTVKDLSNGPVAKKVKHNDLTPGTQINRGTTNNTGNIISNNSANSTNYITVAAAAPRRSKFSSKNEFKTNSQNSANIVAAIHKAISTQTPIEKSGNQIGHGSSLIVSGNRNDVGGFITDSWVKSIREGFLIHDIGSPESLSFEDLEYTFD</sequence>
<dbReference type="RefSeq" id="XP_037144883.1">
    <property type="nucleotide sequence ID" value="XM_037288988.1"/>
</dbReference>
<accession>A0A7H9B409</accession>
<dbReference type="Proteomes" id="UP000509704">
    <property type="component" value="Chromosome 5"/>
</dbReference>
<feature type="compositionally biased region" description="Low complexity" evidence="1">
    <location>
        <begin position="54"/>
        <end position="68"/>
    </location>
</feature>
<evidence type="ECO:0000259" key="2">
    <source>
        <dbReference type="Pfam" id="PF25318"/>
    </source>
</evidence>
<proteinExistence type="predicted"/>
<name>A0A7H9B409_ZYGMR</name>
<dbReference type="GeneID" id="59236898"/>
<protein>
    <recommendedName>
        <fullName evidence="2">GDS1 winged helix domain-containing protein</fullName>
    </recommendedName>
</protein>
<dbReference type="Pfam" id="PF25318">
    <property type="entry name" value="WHD_GDS1"/>
    <property type="match status" value="1"/>
</dbReference>
<keyword evidence="4" id="KW-1185">Reference proteome</keyword>
<feature type="region of interest" description="Disordered" evidence="1">
    <location>
        <begin position="283"/>
        <end position="349"/>
    </location>
</feature>
<dbReference type="AlphaFoldDB" id="A0A7H9B409"/>
<evidence type="ECO:0000256" key="1">
    <source>
        <dbReference type="SAM" id="MobiDB-lite"/>
    </source>
</evidence>